<dbReference type="GO" id="GO:0000278">
    <property type="term" value="P:mitotic cell cycle"/>
    <property type="evidence" value="ECO:0007669"/>
    <property type="project" value="EnsemblFungi"/>
</dbReference>
<evidence type="ECO:0000256" key="6">
    <source>
        <dbReference type="SAM" id="MobiDB-lite"/>
    </source>
</evidence>
<dbReference type="PANTHER" id="PTHR46395">
    <property type="entry name" value="ADP-RIBOSYLATION FACTOR GTPASE-ACTIVATING PROTEIN 1"/>
    <property type="match status" value="1"/>
</dbReference>
<dbReference type="Gene3D" id="1.10.220.150">
    <property type="entry name" value="Arf GTPase activating protein"/>
    <property type="match status" value="1"/>
</dbReference>
<dbReference type="Proteomes" id="UP000002035">
    <property type="component" value="Unassembled WGS sequence"/>
</dbReference>
<keyword evidence="1" id="KW-0343">GTPase activation</keyword>
<dbReference type="VEuPathDB" id="FungiDB:MCYG_06985"/>
<dbReference type="GO" id="GO:0000139">
    <property type="term" value="C:Golgi membrane"/>
    <property type="evidence" value="ECO:0007669"/>
    <property type="project" value="TreeGrafter"/>
</dbReference>
<dbReference type="AlphaFoldDB" id="C5FW82"/>
<dbReference type="GO" id="GO:0005768">
    <property type="term" value="C:endosome"/>
    <property type="evidence" value="ECO:0007669"/>
    <property type="project" value="EnsemblFungi"/>
</dbReference>
<dbReference type="GO" id="GO:0007015">
    <property type="term" value="P:actin filament organization"/>
    <property type="evidence" value="ECO:0007669"/>
    <property type="project" value="EnsemblFungi"/>
</dbReference>
<dbReference type="InterPro" id="IPR001164">
    <property type="entry name" value="ArfGAP_dom"/>
</dbReference>
<dbReference type="GO" id="GO:0006890">
    <property type="term" value="P:retrograde vesicle-mediated transport, Golgi to endoplasmic reticulum"/>
    <property type="evidence" value="ECO:0007669"/>
    <property type="project" value="EnsemblFungi"/>
</dbReference>
<reference evidence="9" key="1">
    <citation type="journal article" date="2012" name="MBio">
        <title>Comparative genome analysis of Trichophyton rubrum and related dermatophytes reveals candidate genes involved in infection.</title>
        <authorList>
            <person name="Martinez D.A."/>
            <person name="Oliver B.G."/>
            <person name="Graeser Y."/>
            <person name="Goldberg J.M."/>
            <person name="Li W."/>
            <person name="Martinez-Rossi N.M."/>
            <person name="Monod M."/>
            <person name="Shelest E."/>
            <person name="Barton R.C."/>
            <person name="Birch E."/>
            <person name="Brakhage A.A."/>
            <person name="Chen Z."/>
            <person name="Gurr S.J."/>
            <person name="Heiman D."/>
            <person name="Heitman J."/>
            <person name="Kosti I."/>
            <person name="Rossi A."/>
            <person name="Saif S."/>
            <person name="Samalova M."/>
            <person name="Saunders C.W."/>
            <person name="Shea T."/>
            <person name="Summerbell R.C."/>
            <person name="Xu J."/>
            <person name="Young S."/>
            <person name="Zeng Q."/>
            <person name="Birren B.W."/>
            <person name="Cuomo C.A."/>
            <person name="White T.C."/>
        </authorList>
    </citation>
    <scope>NUCLEOTIDE SEQUENCE [LARGE SCALE GENOMIC DNA]</scope>
    <source>
        <strain evidence="9">ATCC MYA-4605 / CBS 113480</strain>
    </source>
</reference>
<dbReference type="InterPro" id="IPR038508">
    <property type="entry name" value="ArfGAP_dom_sf"/>
</dbReference>
<evidence type="ECO:0000256" key="1">
    <source>
        <dbReference type="ARBA" id="ARBA00022468"/>
    </source>
</evidence>
<evidence type="ECO:0000313" key="8">
    <source>
        <dbReference type="EMBL" id="EEQ34166.1"/>
    </source>
</evidence>
<dbReference type="GO" id="GO:0043001">
    <property type="term" value="P:Golgi to plasma membrane protein transport"/>
    <property type="evidence" value="ECO:0007669"/>
    <property type="project" value="EnsemblFungi"/>
</dbReference>
<evidence type="ECO:0000256" key="2">
    <source>
        <dbReference type="ARBA" id="ARBA00022723"/>
    </source>
</evidence>
<keyword evidence="9" id="KW-1185">Reference proteome</keyword>
<dbReference type="PRINTS" id="PR00405">
    <property type="entry name" value="REVINTRACTNG"/>
</dbReference>
<gene>
    <name evidence="8" type="ORF">MCYG_06985</name>
</gene>
<dbReference type="GO" id="GO:0030100">
    <property type="term" value="P:regulation of endocytosis"/>
    <property type="evidence" value="ECO:0007669"/>
    <property type="project" value="TreeGrafter"/>
</dbReference>
<evidence type="ECO:0000256" key="5">
    <source>
        <dbReference type="PROSITE-ProRule" id="PRU00288"/>
    </source>
</evidence>
<feature type="region of interest" description="Disordered" evidence="6">
    <location>
        <begin position="136"/>
        <end position="191"/>
    </location>
</feature>
<dbReference type="OMA" id="MWEIDPE"/>
<dbReference type="GO" id="GO:0005096">
    <property type="term" value="F:GTPase activator activity"/>
    <property type="evidence" value="ECO:0007669"/>
    <property type="project" value="UniProtKB-KW"/>
</dbReference>
<dbReference type="STRING" id="554155.C5FW82"/>
<protein>
    <submittedName>
        <fullName evidence="8">Zinc finger protein gcs1</fullName>
    </submittedName>
</protein>
<dbReference type="eggNOG" id="KOG0704">
    <property type="taxonomic scope" value="Eukaryota"/>
</dbReference>
<dbReference type="CDD" id="cd08830">
    <property type="entry name" value="ArfGap_ArfGap1"/>
    <property type="match status" value="1"/>
</dbReference>
<name>C5FW82_ARTOC</name>
<dbReference type="EMBL" id="DS995706">
    <property type="protein sequence ID" value="EEQ34166.1"/>
    <property type="molecule type" value="Genomic_DNA"/>
</dbReference>
<dbReference type="GO" id="GO:0005856">
    <property type="term" value="C:cytoskeleton"/>
    <property type="evidence" value="ECO:0007669"/>
    <property type="project" value="EnsemblFungi"/>
</dbReference>
<dbReference type="GO" id="GO:0006888">
    <property type="term" value="P:endoplasmic reticulum to Golgi vesicle-mediated transport"/>
    <property type="evidence" value="ECO:0007669"/>
    <property type="project" value="EnsemblFungi"/>
</dbReference>
<organism evidence="8 9">
    <name type="scientific">Arthroderma otae (strain ATCC MYA-4605 / CBS 113480)</name>
    <name type="common">Microsporum canis</name>
    <dbReference type="NCBI Taxonomy" id="554155"/>
    <lineage>
        <taxon>Eukaryota</taxon>
        <taxon>Fungi</taxon>
        <taxon>Dikarya</taxon>
        <taxon>Ascomycota</taxon>
        <taxon>Pezizomycotina</taxon>
        <taxon>Eurotiomycetes</taxon>
        <taxon>Eurotiomycetidae</taxon>
        <taxon>Onygenales</taxon>
        <taxon>Arthrodermataceae</taxon>
        <taxon>Microsporum</taxon>
    </lineage>
</organism>
<feature type="region of interest" description="Disordered" evidence="6">
    <location>
        <begin position="305"/>
        <end position="404"/>
    </location>
</feature>
<keyword evidence="4" id="KW-0862">Zinc</keyword>
<dbReference type="HOGENOM" id="CLU_044516_2_0_1"/>
<sequence>MSKLWEIDPETRSKLQIIQKTNGNDRCCDCGAPSPQWASPKFGTFICLNCAGTHRGLGVHISFVRSITMDAFKLAEIQRMESGGNEPWKQFFDAHSSTLAEGRTFEDSTVKERYSGEVGEEWKERLSAKVEGREYVPVEKTTKKSAPSRPGAGISRSSTTTPRGFGSDSPGLRREPLSRSKSVAGGGGSYLSKKEQNEAYFGKMGELNASRSETLPPSEGGKFTGFGGGMPVESTSRSGDAGGIPGLDDFQSDPVAALTRLGAKTMNDTYIQPAAKTLAESDLAAHARLAATEVTRNIQTGTRTAADSFNRFVEGSGDPGGHYRPSGSTSTSSRGFEPERKDFWDSFAALGEERERQAGTGIASGSGSGAIGTGTMKKTHSSVSSSAKAAPSAAPKDDGWDDNW</sequence>
<dbReference type="FunFam" id="1.10.220.150:FF:000014">
    <property type="entry name" value="ADP-ribosylation factor GTPase-activating protein"/>
    <property type="match status" value="1"/>
</dbReference>
<dbReference type="GO" id="GO:0008270">
    <property type="term" value="F:zinc ion binding"/>
    <property type="evidence" value="ECO:0007669"/>
    <property type="project" value="UniProtKB-KW"/>
</dbReference>
<dbReference type="GeneID" id="9228247"/>
<dbReference type="SMART" id="SM00105">
    <property type="entry name" value="ArfGap"/>
    <property type="match status" value="1"/>
</dbReference>
<dbReference type="PROSITE" id="PS50115">
    <property type="entry name" value="ARFGAP"/>
    <property type="match status" value="1"/>
</dbReference>
<dbReference type="GO" id="GO:0032012">
    <property type="term" value="P:regulation of ARF protein signal transduction"/>
    <property type="evidence" value="ECO:0007669"/>
    <property type="project" value="TreeGrafter"/>
</dbReference>
<dbReference type="GO" id="GO:0005802">
    <property type="term" value="C:trans-Golgi network"/>
    <property type="evidence" value="ECO:0007669"/>
    <property type="project" value="EnsemblFungi"/>
</dbReference>
<evidence type="ECO:0000256" key="4">
    <source>
        <dbReference type="ARBA" id="ARBA00022833"/>
    </source>
</evidence>
<feature type="domain" description="Arf-GAP" evidence="7">
    <location>
        <begin position="12"/>
        <end position="135"/>
    </location>
</feature>
<dbReference type="SUPFAM" id="SSF57863">
    <property type="entry name" value="ArfGap/RecO-like zinc finger"/>
    <property type="match status" value="1"/>
</dbReference>
<evidence type="ECO:0000256" key="3">
    <source>
        <dbReference type="ARBA" id="ARBA00022771"/>
    </source>
</evidence>
<dbReference type="InterPro" id="IPR037278">
    <property type="entry name" value="ARFGAP/RecO"/>
</dbReference>
<dbReference type="GO" id="GO:0003779">
    <property type="term" value="F:actin binding"/>
    <property type="evidence" value="ECO:0007669"/>
    <property type="project" value="EnsemblFungi"/>
</dbReference>
<feature type="compositionally biased region" description="Gly residues" evidence="6">
    <location>
        <begin position="362"/>
        <end position="372"/>
    </location>
</feature>
<keyword evidence="3 5" id="KW-0863">Zinc-finger</keyword>
<evidence type="ECO:0000259" key="7">
    <source>
        <dbReference type="PROSITE" id="PS50115"/>
    </source>
</evidence>
<evidence type="ECO:0000313" key="9">
    <source>
        <dbReference type="Proteomes" id="UP000002035"/>
    </source>
</evidence>
<proteinExistence type="predicted"/>
<feature type="compositionally biased region" description="Low complexity" evidence="6">
    <location>
        <begin position="324"/>
        <end position="335"/>
    </location>
</feature>
<dbReference type="Pfam" id="PF01412">
    <property type="entry name" value="ArfGap"/>
    <property type="match status" value="1"/>
</dbReference>
<accession>C5FW82</accession>
<dbReference type="PANTHER" id="PTHR46395:SF1">
    <property type="entry name" value="ADP-RIBOSYLATION FACTOR GTPASE-ACTIVATING PROTEIN 1"/>
    <property type="match status" value="1"/>
</dbReference>
<dbReference type="OrthoDB" id="983479at2759"/>
<keyword evidence="2" id="KW-0479">Metal-binding</keyword>
<feature type="compositionally biased region" description="Low complexity" evidence="6">
    <location>
        <begin position="381"/>
        <end position="394"/>
    </location>
</feature>
<dbReference type="RefSeq" id="XP_002845021.1">
    <property type="nucleotide sequence ID" value="XM_002844975.1"/>
</dbReference>